<organism evidence="1 2">
    <name type="scientific">Kwoniella heveanensis BCC8398</name>
    <dbReference type="NCBI Taxonomy" id="1296120"/>
    <lineage>
        <taxon>Eukaryota</taxon>
        <taxon>Fungi</taxon>
        <taxon>Dikarya</taxon>
        <taxon>Basidiomycota</taxon>
        <taxon>Agaricomycotina</taxon>
        <taxon>Tremellomycetes</taxon>
        <taxon>Tremellales</taxon>
        <taxon>Cryptococcaceae</taxon>
        <taxon>Kwoniella</taxon>
    </lineage>
</organism>
<accession>A0A1B9H4B2</accession>
<keyword evidence="2" id="KW-1185">Reference proteome</keyword>
<gene>
    <name evidence="1" type="ORF">I316_00331</name>
</gene>
<sequence length="104" mass="10612">MSSYGNSSSGNTVTAYEMTEQSSYAADASLSAPAATNTGASTNYSTGAEEQTSWASSVASFIGDNAILVAGCTGALSRPKVQSAGNLSWIRSDTPTTSSLPEDW</sequence>
<dbReference type="Proteomes" id="UP000092666">
    <property type="component" value="Unassembled WGS sequence"/>
</dbReference>
<evidence type="ECO:0000313" key="2">
    <source>
        <dbReference type="Proteomes" id="UP000092666"/>
    </source>
</evidence>
<reference evidence="1 2" key="1">
    <citation type="submission" date="2013-07" db="EMBL/GenBank/DDBJ databases">
        <title>The Genome Sequence of Cryptococcus heveanensis BCC8398.</title>
        <authorList>
            <consortium name="The Broad Institute Genome Sequencing Platform"/>
            <person name="Cuomo C."/>
            <person name="Litvintseva A."/>
            <person name="Chen Y."/>
            <person name="Heitman J."/>
            <person name="Sun S."/>
            <person name="Springer D."/>
            <person name="Dromer F."/>
            <person name="Young S.K."/>
            <person name="Zeng Q."/>
            <person name="Gargeya S."/>
            <person name="Fitzgerald M."/>
            <person name="Abouelleil A."/>
            <person name="Alvarado L."/>
            <person name="Berlin A.M."/>
            <person name="Chapman S.B."/>
            <person name="Dewar J."/>
            <person name="Goldberg J."/>
            <person name="Griggs A."/>
            <person name="Gujja S."/>
            <person name="Hansen M."/>
            <person name="Howarth C."/>
            <person name="Imamovic A."/>
            <person name="Larimer J."/>
            <person name="McCowan C."/>
            <person name="Murphy C."/>
            <person name="Pearson M."/>
            <person name="Priest M."/>
            <person name="Roberts A."/>
            <person name="Saif S."/>
            <person name="Shea T."/>
            <person name="Sykes S."/>
            <person name="Wortman J."/>
            <person name="Nusbaum C."/>
            <person name="Birren B."/>
        </authorList>
    </citation>
    <scope>NUCLEOTIDE SEQUENCE [LARGE SCALE GENOMIC DNA]</scope>
    <source>
        <strain evidence="1 2">BCC8398</strain>
    </source>
</reference>
<proteinExistence type="predicted"/>
<protein>
    <submittedName>
        <fullName evidence="1">Uncharacterized protein</fullName>
    </submittedName>
</protein>
<evidence type="ECO:0000313" key="1">
    <source>
        <dbReference type="EMBL" id="OCF38107.1"/>
    </source>
</evidence>
<dbReference type="AlphaFoldDB" id="A0A1B9H4B2"/>
<reference evidence="2" key="2">
    <citation type="submission" date="2013-12" db="EMBL/GenBank/DDBJ databases">
        <title>Evolution of pathogenesis and genome organization in the Tremellales.</title>
        <authorList>
            <person name="Cuomo C."/>
            <person name="Litvintseva A."/>
            <person name="Heitman J."/>
            <person name="Chen Y."/>
            <person name="Sun S."/>
            <person name="Springer D."/>
            <person name="Dromer F."/>
            <person name="Young S."/>
            <person name="Zeng Q."/>
            <person name="Chapman S."/>
            <person name="Gujja S."/>
            <person name="Saif S."/>
            <person name="Birren B."/>
        </authorList>
    </citation>
    <scope>NUCLEOTIDE SEQUENCE [LARGE SCALE GENOMIC DNA]</scope>
    <source>
        <strain evidence="2">BCC8398</strain>
    </source>
</reference>
<name>A0A1B9H4B2_9TREE</name>
<dbReference type="EMBL" id="KI669492">
    <property type="protein sequence ID" value="OCF38107.1"/>
    <property type="molecule type" value="Genomic_DNA"/>
</dbReference>